<dbReference type="PANTHER" id="PTHR36091">
    <property type="entry name" value="ALTERED INHERITANCE OF MITOCHONDRIA PROTEIN 9, MITOCHONDRIAL"/>
    <property type="match status" value="1"/>
</dbReference>
<keyword evidence="4" id="KW-0809">Transit peptide</keyword>
<dbReference type="PANTHER" id="PTHR36091:SF1">
    <property type="entry name" value="ALTERED INHERITANCE OF MITOCHONDRIA PROTEIN 9, MITOCHONDRIAL"/>
    <property type="match status" value="1"/>
</dbReference>
<sequence length="285" mass="31553">MIYPDCAGAFMLDATVASIDIRTNNVQGNTISKDGLFRYTNGRFLNDEPSQLSKRYVRFDVEKLCDVIANLPGTQKSPVTRISKMEGGFSKALLITTEDTSEYIAKIPCPNAGSPMYCTASEVAVLGFIRDRTTIPVPKVLAWSSDASNAVGAEYIIMEKVPGVQMFQKNFLKSGSRHNGSLYYRISLNENEMILLDSSIDPDGEFCIGPSCDPSWLLQPHQTLSDVKIGPWKTLCDMGESLIDRSFIKVSSTPKYTAPAIPIWVHRRSLLSTSHGKESFADYNQ</sequence>
<organism evidence="7 8">
    <name type="scientific">Talaromyces atroroseus</name>
    <dbReference type="NCBI Taxonomy" id="1441469"/>
    <lineage>
        <taxon>Eukaryota</taxon>
        <taxon>Fungi</taxon>
        <taxon>Dikarya</taxon>
        <taxon>Ascomycota</taxon>
        <taxon>Pezizomycotina</taxon>
        <taxon>Eurotiomycetes</taxon>
        <taxon>Eurotiomycetidae</taxon>
        <taxon>Eurotiales</taxon>
        <taxon>Trichocomaceae</taxon>
        <taxon>Talaromyces</taxon>
        <taxon>Talaromyces sect. Trachyspermi</taxon>
    </lineage>
</organism>
<evidence type="ECO:0000256" key="1">
    <source>
        <dbReference type="ARBA" id="ARBA00004173"/>
    </source>
</evidence>
<dbReference type="AlphaFoldDB" id="A0A225ADJ6"/>
<dbReference type="GeneID" id="31005271"/>
<name>A0A225ADJ6_TALAT</name>
<dbReference type="EMBL" id="LFMY01000008">
    <property type="protein sequence ID" value="OKL59252.1"/>
    <property type="molecule type" value="Genomic_DNA"/>
</dbReference>
<dbReference type="GO" id="GO:0005739">
    <property type="term" value="C:mitochondrion"/>
    <property type="evidence" value="ECO:0007669"/>
    <property type="project" value="UniProtKB-SubCell"/>
</dbReference>
<dbReference type="Gene3D" id="3.30.200.20">
    <property type="entry name" value="Phosphorylase Kinase, domain 1"/>
    <property type="match status" value="1"/>
</dbReference>
<gene>
    <name evidence="7" type="ORF">UA08_05515</name>
</gene>
<evidence type="ECO:0000256" key="2">
    <source>
        <dbReference type="ARBA" id="ARBA00005543"/>
    </source>
</evidence>
<dbReference type="SUPFAM" id="SSF56112">
    <property type="entry name" value="Protein kinase-like (PK-like)"/>
    <property type="match status" value="1"/>
</dbReference>
<comment type="caution">
    <text evidence="7">The sequence shown here is derived from an EMBL/GenBank/DDBJ whole genome shotgun (WGS) entry which is preliminary data.</text>
</comment>
<dbReference type="InterPro" id="IPR011009">
    <property type="entry name" value="Kinase-like_dom_sf"/>
</dbReference>
<dbReference type="RefSeq" id="XP_020119373.1">
    <property type="nucleotide sequence ID" value="XM_020268310.1"/>
</dbReference>
<accession>A0A225ADJ6</accession>
<comment type="subcellular location">
    <subcellularLocation>
        <location evidence="1">Mitochondrion</location>
    </subcellularLocation>
</comment>
<evidence type="ECO:0000256" key="3">
    <source>
        <dbReference type="ARBA" id="ARBA00016197"/>
    </source>
</evidence>
<dbReference type="InterPro" id="IPR051035">
    <property type="entry name" value="Mito_inheritance_9"/>
</dbReference>
<reference evidence="7 8" key="1">
    <citation type="submission" date="2015-06" db="EMBL/GenBank/DDBJ databases">
        <title>Talaromyces atroroseus IBT 11181 draft genome.</title>
        <authorList>
            <person name="Rasmussen K.B."/>
            <person name="Rasmussen S."/>
            <person name="Petersen B."/>
            <person name="Sicheritz-Ponten T."/>
            <person name="Mortensen U.H."/>
            <person name="Thrane U."/>
        </authorList>
    </citation>
    <scope>NUCLEOTIDE SEQUENCE [LARGE SCALE GENOMIC DNA]</scope>
    <source>
        <strain evidence="7 8">IBT 11181</strain>
    </source>
</reference>
<evidence type="ECO:0000313" key="7">
    <source>
        <dbReference type="EMBL" id="OKL59252.1"/>
    </source>
</evidence>
<evidence type="ECO:0000313" key="8">
    <source>
        <dbReference type="Proteomes" id="UP000214365"/>
    </source>
</evidence>
<comment type="similarity">
    <text evidence="2">Belongs to the AIM9 family.</text>
</comment>
<keyword evidence="8" id="KW-1185">Reference proteome</keyword>
<evidence type="ECO:0000256" key="6">
    <source>
        <dbReference type="ARBA" id="ARBA00031849"/>
    </source>
</evidence>
<dbReference type="OrthoDB" id="2831558at2759"/>
<evidence type="ECO:0000256" key="5">
    <source>
        <dbReference type="ARBA" id="ARBA00023128"/>
    </source>
</evidence>
<protein>
    <recommendedName>
        <fullName evidence="3">Altered inheritance of mitochondria protein 9, mitochondrial</fullName>
    </recommendedName>
    <alternativeName>
        <fullName evidence="6">Found in mitochondrial proteome protein 29</fullName>
    </alternativeName>
</protein>
<evidence type="ECO:0000256" key="4">
    <source>
        <dbReference type="ARBA" id="ARBA00022946"/>
    </source>
</evidence>
<dbReference type="Proteomes" id="UP000214365">
    <property type="component" value="Unassembled WGS sequence"/>
</dbReference>
<keyword evidence="5" id="KW-0496">Mitochondrion</keyword>
<proteinExistence type="inferred from homology"/>